<dbReference type="PANTHER" id="PTHR33221">
    <property type="entry name" value="WINGED HELIX-TURN-HELIX TRANSCRIPTIONAL REGULATOR, RRF2 FAMILY"/>
    <property type="match status" value="1"/>
</dbReference>
<dbReference type="GO" id="GO:0003700">
    <property type="term" value="F:DNA-binding transcription factor activity"/>
    <property type="evidence" value="ECO:0007669"/>
    <property type="project" value="TreeGrafter"/>
</dbReference>
<dbReference type="PANTHER" id="PTHR33221:SF5">
    <property type="entry name" value="HTH-TYPE TRANSCRIPTIONAL REGULATOR ISCR"/>
    <property type="match status" value="1"/>
</dbReference>
<dbReference type="PROSITE" id="PS01332">
    <property type="entry name" value="HTH_RRF2_1"/>
    <property type="match status" value="1"/>
</dbReference>
<dbReference type="OrthoDB" id="9808360at2"/>
<dbReference type="SUPFAM" id="SSF46785">
    <property type="entry name" value="Winged helix' DNA-binding domain"/>
    <property type="match status" value="1"/>
</dbReference>
<dbReference type="Proteomes" id="UP000243002">
    <property type="component" value="Unassembled WGS sequence"/>
</dbReference>
<dbReference type="Pfam" id="PF02082">
    <property type="entry name" value="Rrf2"/>
    <property type="match status" value="1"/>
</dbReference>
<evidence type="ECO:0000313" key="2">
    <source>
        <dbReference type="EMBL" id="PSJ06214.1"/>
    </source>
</evidence>
<dbReference type="InterPro" id="IPR000944">
    <property type="entry name" value="Tscrpt_reg_Rrf2"/>
</dbReference>
<accession>A0A2P7MYB0</accession>
<evidence type="ECO:0000256" key="1">
    <source>
        <dbReference type="ARBA" id="ARBA00023125"/>
    </source>
</evidence>
<organism evidence="2 3">
    <name type="scientific">Cyanobium usitatum str. Tous</name>
    <dbReference type="NCBI Taxonomy" id="2116684"/>
    <lineage>
        <taxon>Bacteria</taxon>
        <taxon>Bacillati</taxon>
        <taxon>Cyanobacteriota</taxon>
        <taxon>Cyanophyceae</taxon>
        <taxon>Synechococcales</taxon>
        <taxon>Prochlorococcaceae</taxon>
        <taxon>Cyanobium</taxon>
    </lineage>
</organism>
<reference evidence="2 3" key="1">
    <citation type="journal article" date="2018" name="Environ. Microbiol.">
        <title>Ecological and genomic features of two widespread freshwater picocyanobacteria.</title>
        <authorList>
            <person name="Cabello-Yeves P.J."/>
            <person name="Picazo A."/>
            <person name="Camacho A."/>
            <person name="Callieri C."/>
            <person name="Rosselli R."/>
            <person name="Roda-Garcia J.J."/>
            <person name="Coutinho F.H."/>
            <person name="Rodriguez-Valera F."/>
        </authorList>
    </citation>
    <scope>NUCLEOTIDE SEQUENCE [LARGE SCALE GENOMIC DNA]</scope>
    <source>
        <strain evidence="2 3">Tous</strain>
    </source>
</reference>
<name>A0A2P7MYB0_9CYAN</name>
<sequence length="143" mass="15384">MGFSAKTQYGLVALIDLAGAYASGALVQTGEICKRHAIPERYLEQMLTGLRKAGLLNSIRGPKGGFQLALNPDNITVADVVAALEGSSNTELQREPDDPAFLVLAALDQKLDASKEALLTATTLAQLLREHDAFKQPLPMFYI</sequence>
<dbReference type="InterPro" id="IPR036390">
    <property type="entry name" value="WH_DNA-bd_sf"/>
</dbReference>
<dbReference type="InterPro" id="IPR036388">
    <property type="entry name" value="WH-like_DNA-bd_sf"/>
</dbReference>
<dbReference type="NCBIfam" id="TIGR00738">
    <property type="entry name" value="rrf2_super"/>
    <property type="match status" value="1"/>
</dbReference>
<protein>
    <submittedName>
        <fullName evidence="2">Rrf2 family transcriptional regulator</fullName>
    </submittedName>
</protein>
<dbReference type="Gene3D" id="1.10.10.10">
    <property type="entry name" value="Winged helix-like DNA-binding domain superfamily/Winged helix DNA-binding domain"/>
    <property type="match status" value="1"/>
</dbReference>
<dbReference type="InterPro" id="IPR030489">
    <property type="entry name" value="TR_Rrf2-type_CS"/>
</dbReference>
<keyword evidence="3" id="KW-1185">Reference proteome</keyword>
<dbReference type="GO" id="GO:0003677">
    <property type="term" value="F:DNA binding"/>
    <property type="evidence" value="ECO:0007669"/>
    <property type="project" value="UniProtKB-KW"/>
</dbReference>
<evidence type="ECO:0000313" key="3">
    <source>
        <dbReference type="Proteomes" id="UP000243002"/>
    </source>
</evidence>
<dbReference type="GO" id="GO:0005829">
    <property type="term" value="C:cytosol"/>
    <property type="evidence" value="ECO:0007669"/>
    <property type="project" value="TreeGrafter"/>
</dbReference>
<gene>
    <name evidence="2" type="ORF">C7K55_04570</name>
</gene>
<comment type="caution">
    <text evidence="2">The sequence shown here is derived from an EMBL/GenBank/DDBJ whole genome shotgun (WGS) entry which is preliminary data.</text>
</comment>
<dbReference type="AlphaFoldDB" id="A0A2P7MYB0"/>
<dbReference type="EMBL" id="PXXO01000004">
    <property type="protein sequence ID" value="PSJ06214.1"/>
    <property type="molecule type" value="Genomic_DNA"/>
</dbReference>
<keyword evidence="1" id="KW-0238">DNA-binding</keyword>
<proteinExistence type="predicted"/>
<dbReference type="PROSITE" id="PS51197">
    <property type="entry name" value="HTH_RRF2_2"/>
    <property type="match status" value="1"/>
</dbReference>